<keyword evidence="1" id="KW-0862">Zinc</keyword>
<evidence type="ECO:0000256" key="1">
    <source>
        <dbReference type="PROSITE-ProRule" id="PRU00047"/>
    </source>
</evidence>
<dbReference type="PANTHER" id="PTHR24559">
    <property type="entry name" value="TRANSPOSON TY3-I GAG-POL POLYPROTEIN"/>
    <property type="match status" value="1"/>
</dbReference>
<evidence type="ECO:0000256" key="2">
    <source>
        <dbReference type="SAM" id="Coils"/>
    </source>
</evidence>
<feature type="region of interest" description="Disordered" evidence="3">
    <location>
        <begin position="2023"/>
        <end position="2057"/>
    </location>
</feature>
<feature type="region of interest" description="Disordered" evidence="3">
    <location>
        <begin position="1528"/>
        <end position="1563"/>
    </location>
</feature>
<reference evidence="5" key="1">
    <citation type="journal article" date="2019" name="Sci. Rep.">
        <title>Draft genome of Tanacetum cinerariifolium, the natural source of mosquito coil.</title>
        <authorList>
            <person name="Yamashiro T."/>
            <person name="Shiraishi A."/>
            <person name="Satake H."/>
            <person name="Nakayama K."/>
        </authorList>
    </citation>
    <scope>NUCLEOTIDE SEQUENCE</scope>
</reference>
<dbReference type="InterPro" id="IPR013103">
    <property type="entry name" value="RVT_2"/>
</dbReference>
<evidence type="ECO:0000259" key="4">
    <source>
        <dbReference type="PROSITE" id="PS50158"/>
    </source>
</evidence>
<dbReference type="GO" id="GO:0003964">
    <property type="term" value="F:RNA-directed DNA polymerase activity"/>
    <property type="evidence" value="ECO:0007669"/>
    <property type="project" value="UniProtKB-KW"/>
</dbReference>
<dbReference type="PROSITE" id="PS50158">
    <property type="entry name" value="ZF_CCHC"/>
    <property type="match status" value="1"/>
</dbReference>
<comment type="caution">
    <text evidence="5">The sequence shown here is derived from an EMBL/GenBank/DDBJ whole genome shotgun (WGS) entry which is preliminary data.</text>
</comment>
<dbReference type="InterPro" id="IPR012337">
    <property type="entry name" value="RNaseH-like_sf"/>
</dbReference>
<dbReference type="Pfam" id="PF25597">
    <property type="entry name" value="SH3_retrovirus"/>
    <property type="match status" value="1"/>
</dbReference>
<dbReference type="SUPFAM" id="SSF53098">
    <property type="entry name" value="Ribonuclease H-like"/>
    <property type="match status" value="1"/>
</dbReference>
<feature type="coiled-coil region" evidence="2">
    <location>
        <begin position="2495"/>
        <end position="2543"/>
    </location>
</feature>
<dbReference type="InterPro" id="IPR043502">
    <property type="entry name" value="DNA/RNA_pol_sf"/>
</dbReference>
<dbReference type="InterPro" id="IPR001878">
    <property type="entry name" value="Znf_CCHC"/>
</dbReference>
<feature type="region of interest" description="Disordered" evidence="3">
    <location>
        <begin position="2446"/>
        <end position="2488"/>
    </location>
</feature>
<feature type="coiled-coil region" evidence="2">
    <location>
        <begin position="2660"/>
        <end position="2691"/>
    </location>
</feature>
<keyword evidence="2" id="KW-0175">Coiled coil</keyword>
<feature type="region of interest" description="Disordered" evidence="3">
    <location>
        <begin position="1598"/>
        <end position="1636"/>
    </location>
</feature>
<feature type="compositionally biased region" description="Basic and acidic residues" evidence="3">
    <location>
        <begin position="1528"/>
        <end position="1537"/>
    </location>
</feature>
<dbReference type="GO" id="GO:0003676">
    <property type="term" value="F:nucleic acid binding"/>
    <property type="evidence" value="ECO:0007669"/>
    <property type="project" value="InterPro"/>
</dbReference>
<protein>
    <submittedName>
        <fullName evidence="5">Reverse transcriptase domain-containing protein</fullName>
    </submittedName>
</protein>
<dbReference type="PANTHER" id="PTHR24559:SF444">
    <property type="entry name" value="REVERSE TRANSCRIPTASE DOMAIN-CONTAINING PROTEIN"/>
    <property type="match status" value="1"/>
</dbReference>
<dbReference type="Gene3D" id="4.10.60.10">
    <property type="entry name" value="Zinc finger, CCHC-type"/>
    <property type="match status" value="1"/>
</dbReference>
<dbReference type="EMBL" id="BKCJ010001544">
    <property type="protein sequence ID" value="GEU42242.1"/>
    <property type="molecule type" value="Genomic_DNA"/>
</dbReference>
<keyword evidence="5" id="KW-0808">Transferase</keyword>
<keyword evidence="5" id="KW-0695">RNA-directed DNA polymerase</keyword>
<dbReference type="GO" id="GO:0008270">
    <property type="term" value="F:zinc ion binding"/>
    <property type="evidence" value="ECO:0007669"/>
    <property type="project" value="UniProtKB-KW"/>
</dbReference>
<sequence length="2702" mass="307466">MAGFKMDFFKGMSYDEIRPIFEKHFNSIVAFLEKGEKELEEEASKVIKRKNETPEEKAELARMGDEDAAEPTPPSPTTTPPPLQQELIPSTSQGEIAEIDADENVTLEEVAKDDDVQGRLEESQAQVYHLDLEHAQKALSMQDDKADPTKLTAVIEVVTTAKLMTKVVTNVVATTAATTITAAPMSTASAARRKKDVVIRDPKETATPSVIVHSEPKSKDEAYARELEAEFNANINWNEVIEQVKRKEKQDNAVMRYQALKRKPQSEAQVRKNMMVYMKNMAGFKMDFFKGMSYDEIRPIFEKHFNSIVAFLEKGEKELEKEASKVIKRKSETPEEKADKKKKLDEEVEELKTHLQIVPNDEDDVYTEATPLALKVPVVDYQIHTEHNKPYYKIIRADGSHQLFLSIISMLKNFDREDLEMLWKIIQERFASLEPKNFSDDFLLNALKIMFEKPNVEAHIWKNEIGSYGLAKKLKKSVIGVAEICEKTAARSFGVDTVEDFKEYMLRDYYCWLKTYGCWYKLKLLDNAAVGKSSHNPTTSNLKRHNRRRSKQPFILEESPVDTMADQRTMAELLCAPIEGYAEAIVVPLILAKHFELKQCLINMMTSDQFFKLEKDNPHDHIRCEPSPPLSEEVELKDLPHHLEYAFLEGDNKLPVIIAKELRSEEKAALIKVLKSHKRATAWKLSDIQGINPEFCTHKILIKEHYKPAVQHQRRVNSKIHDVIKNEVEKLLDAGLIYPISDSPWVSPIHCVPKKGGFTVVENEENELIPTRLVTGWRVCIDYRKLNEATQKDHFPLPFMDQMLKRLAGNKYYCFLDGFSGVTHRLSTAYHLQTSGQVEVLNRGLKRILERTIGENRAFWSDKLDDALWAFRTEYKTPIRCTPYKLMYGKACHLSIKLEHKAYWALKQANFDLTAAGDHREIQLNELNKIRDHAYENSLIYKEKTKRIHESKIKNRVFNDYPDCKVSRALSFSFTKASHPQLHLGIQPFLRTTRALIDVHGEEMILRDGDERLTLNMRHDISSCSNQPQKELINMIIIYDDSFKDDIFDPEEDIVLIDKLLNLDSTKDHPPPHNIIPLSGSTTSSSPNHLLEEFADELALITFPPGNDDLPFDTESNLKEIEYLLNHDPNKERDSILKDSTDEGNLAKPNDNLFDTIPEMFTDEHALDYSSPLLYDEYDDDLFEVELNTEYAYNDSFNSKGEKIKESKLLIDELDLPRSNDFLPSPEYDSFLFEDFSKVDALPSTNNEDKVFNPGILIQEKLSEVTTHVAPDKNVKKIAISHTSLIFKDFDPPLYELSFHKEVPKLKLFFIGYKVTRKPTRLGKVKKEMRSVEVIVNGHAPATIALVSGGAETTIPPKTTAEKITRRNELKVKSTLLLAILDEHLLKFHRIKDAKTLWEAINTSPQLDTEDLEQIDTDDLEEMDLKWQVAMLTTRVKRIIKKTRRNMNFKGKETIGFDKTKVECYNCHRRGHFARECRAPRSQGNRNEDNTRRVVPVETPANALVVTDGMDKTGLGYGSQLNKRDFSNKSDVFESKSDSSVNESEEDNNQTNDRYKAGEGYHAVPPPYTGNFMPPRPDLSFVGLDDFVFKSAISKPITSVHETETSTSKSSKESMEKPKSVRPGAPIIEDWESDNDDDCEIRPSIEQNKPSHAKINFVKSDENTRKSVIEQHTYKQAENLGKSQNSRVDKRDWNGMMTQKLGNGIEFKKKACFVFGSLYHLIKDCNFYENKMVGKCLLNNKGKATGQRKVRPVWNNAKRVNHHNFSNNLSHPHPRRNFVPTTVITNSGKVQVNAAKQSSPRAATSASTARYVNTAAKKPTVNGTKPSLKGNPQYTLKDQGIFDSGCSRHMMGNKSFLTDYQEVDGGFVTFGGSPKRERKAAQSLLRRTPNLDFMKPFGCPVTILNTLDHLGKFEGKADEGFLVGYSVNTKAFRVFNFRTRRVEENMHIKFLENKPNVAEKGPEWLFDIDSVTNSMNYEPFTAGNQTNNDAGIEINTNAGKARQEKASDHEYILLPFIPSSTHSSDVKDVGDVPDKGNEGVSKGSCIDDQENTDSSTQDVGIVEPSINTASTNINTGSLNIIIVGSNDPSMPSLEETDIFNDVYDDREVGAEADTNNLELSTVVNHIPITRVHKDHHKEQIIRDLNLATQTRRVLNFSKENAMKSLCDEFEQIMHKRFQMSSMGELTFFLGMQVKQKNDGIFISQDKYVADILKKFDFTTVKTANTLMEPSKTLIKDAEAKDVPSYTKDFTSLCCEENLLILKRKSTTEGCQFLGKRLISWQCKKQTIVANSTTKAEYVADAISPTIYTSCIKQFWTSAKLKIVNDDVRIQALVDGKKVVVNEASVRRDLRLDDAEGSACLPNVALFEELARMGAKTTAWNEFSSTMASAIICLANNHKFNFSKYILENMVKNLEAEVKFFMFPRFIQVFVNHQIGDMSHHKGIFINPSLTKKKKHKPRRKQRKETEGSHDEIPTEERVPTPSHDPLLSGKDRLQLNELMEICTKLSNRVLSLEQTKTNQAAKIKKLKKRVKKLEGKKNKKKTHGLKRLYKGRIAEIDTDEDISLINETAQDQGRMNDQDLFGVHDLDGDEVFVDVTTAENVEQDATITEKEVTTNEDIEVTAAATTLQISIDELTLTQTLMKIKEAKPKAKGPLKKKNQIALDEEVARKLEAEIKAEMDKEERIAREENEANIAMIKEWNDV</sequence>
<dbReference type="SUPFAM" id="SSF56672">
    <property type="entry name" value="DNA/RNA polymerases"/>
    <property type="match status" value="1"/>
</dbReference>
<feature type="domain" description="CCHC-type" evidence="4">
    <location>
        <begin position="1464"/>
        <end position="1478"/>
    </location>
</feature>
<feature type="compositionally biased region" description="Basic and acidic residues" evidence="3">
    <location>
        <begin position="2024"/>
        <end position="2037"/>
    </location>
</feature>
<dbReference type="Gene3D" id="3.10.10.10">
    <property type="entry name" value="HIV Type 1 Reverse Transcriptase, subunit A, domain 1"/>
    <property type="match status" value="1"/>
</dbReference>
<feature type="compositionally biased region" description="Basic residues" evidence="3">
    <location>
        <begin position="2450"/>
        <end position="2462"/>
    </location>
</feature>
<dbReference type="Gene3D" id="3.30.420.10">
    <property type="entry name" value="Ribonuclease H-like superfamily/Ribonuclease H"/>
    <property type="match status" value="1"/>
</dbReference>
<dbReference type="Pfam" id="PF07727">
    <property type="entry name" value="RVT_2"/>
    <property type="match status" value="1"/>
</dbReference>
<feature type="compositionally biased region" description="Basic and acidic residues" evidence="3">
    <location>
        <begin position="1610"/>
        <end position="1619"/>
    </location>
</feature>
<feature type="compositionally biased region" description="Basic and acidic residues" evidence="3">
    <location>
        <begin position="2463"/>
        <end position="2478"/>
    </location>
</feature>
<feature type="compositionally biased region" description="Basic and acidic residues" evidence="3">
    <location>
        <begin position="43"/>
        <end position="65"/>
    </location>
</feature>
<dbReference type="InterPro" id="IPR057670">
    <property type="entry name" value="SH3_retrovirus"/>
</dbReference>
<accession>A0A6L2K0E3</accession>
<dbReference type="InterPro" id="IPR053134">
    <property type="entry name" value="RNA-dir_DNA_polymerase"/>
</dbReference>
<keyword evidence="1" id="KW-0863">Zinc-finger</keyword>
<dbReference type="InterPro" id="IPR036875">
    <property type="entry name" value="Znf_CCHC_sf"/>
</dbReference>
<feature type="region of interest" description="Disordered" evidence="3">
    <location>
        <begin position="43"/>
        <end position="85"/>
    </location>
</feature>
<dbReference type="SMART" id="SM00343">
    <property type="entry name" value="ZnF_C2HC"/>
    <property type="match status" value="1"/>
</dbReference>
<evidence type="ECO:0000256" key="3">
    <source>
        <dbReference type="SAM" id="MobiDB-lite"/>
    </source>
</evidence>
<dbReference type="InterPro" id="IPR036397">
    <property type="entry name" value="RNaseH_sf"/>
</dbReference>
<dbReference type="SUPFAM" id="SSF57756">
    <property type="entry name" value="Retrovirus zinc finger-like domains"/>
    <property type="match status" value="1"/>
</dbReference>
<feature type="compositionally biased region" description="Pro residues" evidence="3">
    <location>
        <begin position="71"/>
        <end position="83"/>
    </location>
</feature>
<evidence type="ECO:0000313" key="5">
    <source>
        <dbReference type="EMBL" id="GEU42242.1"/>
    </source>
</evidence>
<keyword evidence="5" id="KW-0548">Nucleotidyltransferase</keyword>
<name>A0A6L2K0E3_TANCI</name>
<organism evidence="5">
    <name type="scientific">Tanacetum cinerariifolium</name>
    <name type="common">Dalmatian daisy</name>
    <name type="synonym">Chrysanthemum cinerariifolium</name>
    <dbReference type="NCBI Taxonomy" id="118510"/>
    <lineage>
        <taxon>Eukaryota</taxon>
        <taxon>Viridiplantae</taxon>
        <taxon>Streptophyta</taxon>
        <taxon>Embryophyta</taxon>
        <taxon>Tracheophyta</taxon>
        <taxon>Spermatophyta</taxon>
        <taxon>Magnoliopsida</taxon>
        <taxon>eudicotyledons</taxon>
        <taxon>Gunneridae</taxon>
        <taxon>Pentapetalae</taxon>
        <taxon>asterids</taxon>
        <taxon>campanulids</taxon>
        <taxon>Asterales</taxon>
        <taxon>Asteraceae</taxon>
        <taxon>Asteroideae</taxon>
        <taxon>Anthemideae</taxon>
        <taxon>Anthemidinae</taxon>
        <taxon>Tanacetum</taxon>
    </lineage>
</organism>
<gene>
    <name evidence="5" type="ORF">Tci_014220</name>
</gene>
<keyword evidence="1" id="KW-0479">Metal-binding</keyword>
<proteinExistence type="predicted"/>